<name>A0A3Q3IVM2_MONAL</name>
<reference evidence="1" key="2">
    <citation type="submission" date="2025-09" db="UniProtKB">
        <authorList>
            <consortium name="Ensembl"/>
        </authorList>
    </citation>
    <scope>IDENTIFICATION</scope>
</reference>
<organism evidence="1 2">
    <name type="scientific">Monopterus albus</name>
    <name type="common">Swamp eel</name>
    <dbReference type="NCBI Taxonomy" id="43700"/>
    <lineage>
        <taxon>Eukaryota</taxon>
        <taxon>Metazoa</taxon>
        <taxon>Chordata</taxon>
        <taxon>Craniata</taxon>
        <taxon>Vertebrata</taxon>
        <taxon>Euteleostomi</taxon>
        <taxon>Actinopterygii</taxon>
        <taxon>Neopterygii</taxon>
        <taxon>Teleostei</taxon>
        <taxon>Neoteleostei</taxon>
        <taxon>Acanthomorphata</taxon>
        <taxon>Anabantaria</taxon>
        <taxon>Synbranchiformes</taxon>
        <taxon>Synbranchidae</taxon>
        <taxon>Monopterus</taxon>
    </lineage>
</organism>
<evidence type="ECO:0000313" key="2">
    <source>
        <dbReference type="Proteomes" id="UP000261600"/>
    </source>
</evidence>
<dbReference type="Ensembl" id="ENSMALT00000009732.1">
    <property type="protein sequence ID" value="ENSMALP00000009533.1"/>
    <property type="gene ID" value="ENSMALG00000006781.1"/>
</dbReference>
<protein>
    <submittedName>
        <fullName evidence="1">Uncharacterized protein</fullName>
    </submittedName>
</protein>
<evidence type="ECO:0000313" key="1">
    <source>
        <dbReference type="Ensembl" id="ENSMALP00000009533.1"/>
    </source>
</evidence>
<proteinExistence type="predicted"/>
<dbReference type="AlphaFoldDB" id="A0A3Q3IVM2"/>
<accession>A0A3Q3IVM2</accession>
<keyword evidence="2" id="KW-1185">Reference proteome</keyword>
<sequence>VFSFWLLKSEIFLDSDVHFLSPDIYTLIHLPFSVSPEVTVFTCHPFTVRSTSQRCFLPTCLTANLGSDLQTGDLKAGAAARDPFGAGKK</sequence>
<dbReference type="Proteomes" id="UP000261600">
    <property type="component" value="Unplaced"/>
</dbReference>
<reference evidence="1" key="1">
    <citation type="submission" date="2025-08" db="UniProtKB">
        <authorList>
            <consortium name="Ensembl"/>
        </authorList>
    </citation>
    <scope>IDENTIFICATION</scope>
</reference>